<proteinExistence type="predicted"/>
<evidence type="ECO:0000313" key="1">
    <source>
        <dbReference type="EMBL" id="KAH6934833.1"/>
    </source>
</evidence>
<protein>
    <submittedName>
        <fullName evidence="1">Uncharacterized protein</fullName>
    </submittedName>
</protein>
<reference evidence="1" key="1">
    <citation type="submission" date="2020-05" db="EMBL/GenBank/DDBJ databases">
        <title>Large-scale comparative analyses of tick genomes elucidate their genetic diversity and vector capacities.</title>
        <authorList>
            <person name="Jia N."/>
            <person name="Wang J."/>
            <person name="Shi W."/>
            <person name="Du L."/>
            <person name="Sun Y."/>
            <person name="Zhan W."/>
            <person name="Jiang J."/>
            <person name="Wang Q."/>
            <person name="Zhang B."/>
            <person name="Ji P."/>
            <person name="Sakyi L.B."/>
            <person name="Cui X."/>
            <person name="Yuan T."/>
            <person name="Jiang B."/>
            <person name="Yang W."/>
            <person name="Lam T.T.-Y."/>
            <person name="Chang Q."/>
            <person name="Ding S."/>
            <person name="Wang X."/>
            <person name="Zhu J."/>
            <person name="Ruan X."/>
            <person name="Zhao L."/>
            <person name="Wei J."/>
            <person name="Que T."/>
            <person name="Du C."/>
            <person name="Cheng J."/>
            <person name="Dai P."/>
            <person name="Han X."/>
            <person name="Huang E."/>
            <person name="Gao Y."/>
            <person name="Liu J."/>
            <person name="Shao H."/>
            <person name="Ye R."/>
            <person name="Li L."/>
            <person name="Wei W."/>
            <person name="Wang X."/>
            <person name="Wang C."/>
            <person name="Yang T."/>
            <person name="Huo Q."/>
            <person name="Li W."/>
            <person name="Guo W."/>
            <person name="Chen H."/>
            <person name="Zhou L."/>
            <person name="Ni X."/>
            <person name="Tian J."/>
            <person name="Zhou Y."/>
            <person name="Sheng Y."/>
            <person name="Liu T."/>
            <person name="Pan Y."/>
            <person name="Xia L."/>
            <person name="Li J."/>
            <person name="Zhao F."/>
            <person name="Cao W."/>
        </authorList>
    </citation>
    <scope>NUCLEOTIDE SEQUENCE</scope>
    <source>
        <strain evidence="1">Hyas-2018</strain>
    </source>
</reference>
<comment type="caution">
    <text evidence="1">The sequence shown here is derived from an EMBL/GenBank/DDBJ whole genome shotgun (WGS) entry which is preliminary data.</text>
</comment>
<organism evidence="1 2">
    <name type="scientific">Hyalomma asiaticum</name>
    <name type="common">Tick</name>
    <dbReference type="NCBI Taxonomy" id="266040"/>
    <lineage>
        <taxon>Eukaryota</taxon>
        <taxon>Metazoa</taxon>
        <taxon>Ecdysozoa</taxon>
        <taxon>Arthropoda</taxon>
        <taxon>Chelicerata</taxon>
        <taxon>Arachnida</taxon>
        <taxon>Acari</taxon>
        <taxon>Parasitiformes</taxon>
        <taxon>Ixodida</taxon>
        <taxon>Ixodoidea</taxon>
        <taxon>Ixodidae</taxon>
        <taxon>Hyalomminae</taxon>
        <taxon>Hyalomma</taxon>
    </lineage>
</organism>
<gene>
    <name evidence="1" type="ORF">HPB50_001355</name>
</gene>
<keyword evidence="2" id="KW-1185">Reference proteome</keyword>
<sequence length="172" mass="18590">MSRWGAMAGEVHALSKTPRCETATADSGPPGLGRTPPKACPGLELFPTPPNAPPRRWDTCQGEKAAQPLRQRLIGNADDETPVRPGPQSLVERRPLDARGHAPGTPPMGMRVGNKDRREMRVRACGTSLTAHVGPRYEVAEAAEKEVQDAGLVFEKLCGRAACDRPGFYSFH</sequence>
<accession>A0ACB7SM29</accession>
<evidence type="ECO:0000313" key="2">
    <source>
        <dbReference type="Proteomes" id="UP000821845"/>
    </source>
</evidence>
<name>A0ACB7SM29_HYAAI</name>
<dbReference type="Proteomes" id="UP000821845">
    <property type="component" value="Chromosome 3"/>
</dbReference>
<dbReference type="EMBL" id="CM023483">
    <property type="protein sequence ID" value="KAH6934833.1"/>
    <property type="molecule type" value="Genomic_DNA"/>
</dbReference>